<sequence>MQELRIRLGSMYREQVAREVSGVRKLVDKYFPEEKQKNANSEFLAALQKLYDGLLSGATKANNRVFYDLAANIAVMAARQCKVSPDSLTRHLQATVARYAEIEAGDCLQSSVRQLRELALGEIDPREALLDRLAQWNATRAEKLSKVAAVHGANWYAREAYRKAGVKRLKWIANGSRSCNICRQLNGKIVGIEKAFVGKGEVIPGGAGKWDYTARRAKMHPPVHGGCVCAIIPLYEDYWVTDEKTDDLGHLVNADSAFVDERKLTQYSLNKESLNPDARSKAEMFSDILGFEKENWRLLQQKLVEGVQEYRPNQIKHSNDNDHYTIMIPVRGLNGNEVVLETAWQYLGKNDYPQLITAYIPGKNRERRWLFLLDDLEV</sequence>
<evidence type="ECO:0000313" key="2">
    <source>
        <dbReference type="EMBL" id="AVD70894.1"/>
    </source>
</evidence>
<dbReference type="AlphaFoldDB" id="A0A2L1GML8"/>
<dbReference type="Pfam" id="PF21814">
    <property type="entry name" value="DUF6883"/>
    <property type="match status" value="1"/>
</dbReference>
<reference evidence="2 3" key="1">
    <citation type="journal article" date="2018" name="MBio">
        <title>Insights into the evolution of host association through the isolation and characterization of a novel human periodontal pathobiont, Desulfobulbus oralis.</title>
        <authorList>
            <person name="Cross K.L."/>
            <person name="Chirania P."/>
            <person name="Xiong W."/>
            <person name="Beall C.J."/>
            <person name="Elkins J.G."/>
            <person name="Giannone R.J."/>
            <person name="Griffen A.L."/>
            <person name="Guss A.M."/>
            <person name="Hettich R.L."/>
            <person name="Joshi S.S."/>
            <person name="Mokrzan E.M."/>
            <person name="Martin R.K."/>
            <person name="Zhulin I.B."/>
            <person name="Leys E.J."/>
            <person name="Podar M."/>
        </authorList>
    </citation>
    <scope>NUCLEOTIDE SEQUENCE [LARGE SCALE GENOMIC DNA]</scope>
    <source>
        <strain evidence="2 3">ORNL</strain>
    </source>
</reference>
<name>A0A2L1GML8_9BACT</name>
<protein>
    <recommendedName>
        <fullName evidence="1">DUF6883 domain-containing protein</fullName>
    </recommendedName>
</protein>
<dbReference type="Proteomes" id="UP000239867">
    <property type="component" value="Chromosome"/>
</dbReference>
<evidence type="ECO:0000313" key="3">
    <source>
        <dbReference type="Proteomes" id="UP000239867"/>
    </source>
</evidence>
<gene>
    <name evidence="2" type="ORF">CAY53_04875</name>
</gene>
<organism evidence="2 3">
    <name type="scientific">Desulfobulbus oralis</name>
    <dbReference type="NCBI Taxonomy" id="1986146"/>
    <lineage>
        <taxon>Bacteria</taxon>
        <taxon>Pseudomonadati</taxon>
        <taxon>Thermodesulfobacteriota</taxon>
        <taxon>Desulfobulbia</taxon>
        <taxon>Desulfobulbales</taxon>
        <taxon>Desulfobulbaceae</taxon>
        <taxon>Desulfobulbus</taxon>
    </lineage>
</organism>
<dbReference type="EMBL" id="CP021255">
    <property type="protein sequence ID" value="AVD70894.1"/>
    <property type="molecule type" value="Genomic_DNA"/>
</dbReference>
<feature type="domain" description="DUF6883" evidence="1">
    <location>
        <begin position="251"/>
        <end position="360"/>
    </location>
</feature>
<evidence type="ECO:0000259" key="1">
    <source>
        <dbReference type="Pfam" id="PF21814"/>
    </source>
</evidence>
<dbReference type="KEGG" id="deo:CAY53_04875"/>
<dbReference type="InterPro" id="IPR049250">
    <property type="entry name" value="DUF6883"/>
</dbReference>
<proteinExistence type="predicted"/>
<accession>A0A2L1GML8</accession>
<keyword evidence="3" id="KW-1185">Reference proteome</keyword>